<dbReference type="Proteomes" id="UP000323994">
    <property type="component" value="Unassembled WGS sequence"/>
</dbReference>
<evidence type="ECO:0000313" key="7">
    <source>
        <dbReference type="Proteomes" id="UP000323994"/>
    </source>
</evidence>
<evidence type="ECO:0000256" key="4">
    <source>
        <dbReference type="PROSITE-ProRule" id="PRU00050"/>
    </source>
</evidence>
<dbReference type="PANTHER" id="PTHR42872">
    <property type="entry name" value="PROTEIN-GLUTAMATE METHYLESTERASE/PROTEIN-GLUTAMINE GLUTAMINASE"/>
    <property type="match status" value="1"/>
</dbReference>
<evidence type="ECO:0000313" key="6">
    <source>
        <dbReference type="EMBL" id="KAA6438708.1"/>
    </source>
</evidence>
<sequence>MEKQNIIVMGASTGGFEAFKKIVSDLPPDLDAAIFIVWHMAPTIRGVLPHVLSQVNSIPAAHAVDGEPIVMNRIYVAPPDHHMLLEPGHVRVTRGPKENRFRPAVDPLFRSAAYAYQSRVVGVILSGALDDGTSGLWNIKYRGGKAIAQDPNDSQVPSMPESAIRQVDVDYTVPLAEIGPLLTRLASEPAGVKKQVTMKEDEKTKAEIKIAADDDAFGINILGYGELSPFACPECHGVLTLLKDGNISRFRCHTGHAYSADVLLETITEKIEESLYSAIRGVDESIMLLNHLGDHFAEANHSALAARYFQQAQKAQQRSELVRKAVLLQGQMNMEDLIPPDEDKS</sequence>
<dbReference type="InterPro" id="IPR000673">
    <property type="entry name" value="Sig_transdc_resp-reg_Me-estase"/>
</dbReference>
<dbReference type="InterPro" id="IPR035909">
    <property type="entry name" value="CheB_C"/>
</dbReference>
<dbReference type="InterPro" id="IPR011247">
    <property type="entry name" value="Chemotax_prot-Glu_Me-esterase"/>
</dbReference>
<feature type="active site" evidence="4">
    <location>
        <position position="39"/>
    </location>
</feature>
<gene>
    <name evidence="6" type="ORF">FEM33_16555</name>
</gene>
<comment type="catalytic activity">
    <reaction evidence="3">
        <text>[protein]-L-glutamate 5-O-methyl ester + H2O = L-glutamyl-[protein] + methanol + H(+)</text>
        <dbReference type="Rhea" id="RHEA:23236"/>
        <dbReference type="Rhea" id="RHEA-COMP:10208"/>
        <dbReference type="Rhea" id="RHEA-COMP:10311"/>
        <dbReference type="ChEBI" id="CHEBI:15377"/>
        <dbReference type="ChEBI" id="CHEBI:15378"/>
        <dbReference type="ChEBI" id="CHEBI:17790"/>
        <dbReference type="ChEBI" id="CHEBI:29973"/>
        <dbReference type="ChEBI" id="CHEBI:82795"/>
        <dbReference type="EC" id="3.1.1.61"/>
    </reaction>
</comment>
<evidence type="ECO:0000259" key="5">
    <source>
        <dbReference type="PROSITE" id="PS50122"/>
    </source>
</evidence>
<dbReference type="EMBL" id="VBSN01000049">
    <property type="protein sequence ID" value="KAA6438708.1"/>
    <property type="molecule type" value="Genomic_DNA"/>
</dbReference>
<dbReference type="PIRSF" id="PIRSF036461">
    <property type="entry name" value="Chmtx_methlestr"/>
    <property type="match status" value="1"/>
</dbReference>
<dbReference type="GO" id="GO:0008984">
    <property type="term" value="F:protein-glutamate methylesterase activity"/>
    <property type="evidence" value="ECO:0007669"/>
    <property type="project" value="UniProtKB-EC"/>
</dbReference>
<name>A0A5M8QTU7_9BACT</name>
<organism evidence="6 7">
    <name type="scientific">Dyadobacter flavalbus</name>
    <dbReference type="NCBI Taxonomy" id="2579942"/>
    <lineage>
        <taxon>Bacteria</taxon>
        <taxon>Pseudomonadati</taxon>
        <taxon>Bacteroidota</taxon>
        <taxon>Cytophagia</taxon>
        <taxon>Cytophagales</taxon>
        <taxon>Spirosomataceae</taxon>
        <taxon>Dyadobacter</taxon>
    </lineage>
</organism>
<keyword evidence="1 4" id="KW-0378">Hydrolase</keyword>
<protein>
    <recommendedName>
        <fullName evidence="2">protein-glutamate methylesterase</fullName>
        <ecNumber evidence="2">3.1.1.61</ecNumber>
    </recommendedName>
</protein>
<dbReference type="PROSITE" id="PS50122">
    <property type="entry name" value="CHEB"/>
    <property type="match status" value="1"/>
</dbReference>
<proteinExistence type="predicted"/>
<evidence type="ECO:0000256" key="1">
    <source>
        <dbReference type="ARBA" id="ARBA00022801"/>
    </source>
</evidence>
<dbReference type="Gene3D" id="3.40.50.180">
    <property type="entry name" value="Methylesterase CheB, C-terminal domain"/>
    <property type="match status" value="1"/>
</dbReference>
<dbReference type="Pfam" id="PF01339">
    <property type="entry name" value="CheB_methylest"/>
    <property type="match status" value="1"/>
</dbReference>
<dbReference type="EC" id="3.1.1.61" evidence="2"/>
<dbReference type="SUPFAM" id="SSF52738">
    <property type="entry name" value="Methylesterase CheB, C-terminal domain"/>
    <property type="match status" value="1"/>
</dbReference>
<dbReference type="PANTHER" id="PTHR42872:SF6">
    <property type="entry name" value="PROTEIN-GLUTAMATE METHYLESTERASE_PROTEIN-GLUTAMINE GLUTAMINASE"/>
    <property type="match status" value="1"/>
</dbReference>
<dbReference type="AlphaFoldDB" id="A0A5M8QTU7"/>
<dbReference type="GO" id="GO:0006935">
    <property type="term" value="P:chemotaxis"/>
    <property type="evidence" value="ECO:0007669"/>
    <property type="project" value="UniProtKB-UniRule"/>
</dbReference>
<keyword evidence="4" id="KW-0145">Chemotaxis</keyword>
<evidence type="ECO:0000256" key="3">
    <source>
        <dbReference type="ARBA" id="ARBA00048267"/>
    </source>
</evidence>
<comment type="caution">
    <text evidence="6">The sequence shown here is derived from an EMBL/GenBank/DDBJ whole genome shotgun (WGS) entry which is preliminary data.</text>
</comment>
<feature type="domain" description="CheB-type methylesterase" evidence="5">
    <location>
        <begin position="1"/>
        <end position="189"/>
    </location>
</feature>
<evidence type="ECO:0000256" key="2">
    <source>
        <dbReference type="ARBA" id="ARBA00039140"/>
    </source>
</evidence>
<feature type="active site" evidence="4">
    <location>
        <position position="131"/>
    </location>
</feature>
<dbReference type="GO" id="GO:0000156">
    <property type="term" value="F:phosphorelay response regulator activity"/>
    <property type="evidence" value="ECO:0007669"/>
    <property type="project" value="InterPro"/>
</dbReference>
<dbReference type="CDD" id="cd16433">
    <property type="entry name" value="CheB"/>
    <property type="match status" value="1"/>
</dbReference>
<reference evidence="6 7" key="1">
    <citation type="submission" date="2019-05" db="EMBL/GenBank/DDBJ databases">
        <authorList>
            <person name="Qu J.-H."/>
        </authorList>
    </citation>
    <scope>NUCLEOTIDE SEQUENCE [LARGE SCALE GENOMIC DNA]</scope>
    <source>
        <strain evidence="6 7">NS28</strain>
    </source>
</reference>
<dbReference type="OrthoDB" id="1524092at2"/>
<feature type="active site" evidence="4">
    <location>
        <position position="12"/>
    </location>
</feature>
<accession>A0A5M8QTU7</accession>
<dbReference type="GO" id="GO:0005737">
    <property type="term" value="C:cytoplasm"/>
    <property type="evidence" value="ECO:0007669"/>
    <property type="project" value="InterPro"/>
</dbReference>
<keyword evidence="7" id="KW-1185">Reference proteome</keyword>